<feature type="chain" id="PRO_5022958912" description="Lipoprotein" evidence="2">
    <location>
        <begin position="24"/>
        <end position="74"/>
    </location>
</feature>
<keyword evidence="4" id="KW-1185">Reference proteome</keyword>
<protein>
    <recommendedName>
        <fullName evidence="5">Lipoprotein</fullName>
    </recommendedName>
</protein>
<evidence type="ECO:0008006" key="5">
    <source>
        <dbReference type="Google" id="ProtNLM"/>
    </source>
</evidence>
<dbReference type="RefSeq" id="WP_142525886.1">
    <property type="nucleotide sequence ID" value="NZ_CABFUZ020000220.1"/>
</dbReference>
<sequence>MRKAKFGFILLAGAMLLGGCASSSDKQSAAQKQAAKQGKQVSDLPWNRPPSWQQAGAAGAYLGGMGATTPGAPY</sequence>
<proteinExistence type="predicted"/>
<reference evidence="3" key="1">
    <citation type="submission" date="2019-09" db="EMBL/GenBank/DDBJ databases">
        <authorList>
            <person name="Cremers G."/>
        </authorList>
    </citation>
    <scope>NUCLEOTIDE SEQUENCE [LARGE SCALE GENOMIC DNA]</scope>
    <source>
        <strain evidence="3">3B</strain>
    </source>
</reference>
<accession>A0A5E6MF17</accession>
<evidence type="ECO:0000256" key="2">
    <source>
        <dbReference type="SAM" id="SignalP"/>
    </source>
</evidence>
<evidence type="ECO:0000313" key="4">
    <source>
        <dbReference type="Proteomes" id="UP000381693"/>
    </source>
</evidence>
<feature type="compositionally biased region" description="Low complexity" evidence="1">
    <location>
        <begin position="26"/>
        <end position="42"/>
    </location>
</feature>
<comment type="caution">
    <text evidence="3">The sequence shown here is derived from an EMBL/GenBank/DDBJ whole genome shotgun (WGS) entry which is preliminary data.</text>
</comment>
<feature type="signal peptide" evidence="2">
    <location>
        <begin position="1"/>
        <end position="23"/>
    </location>
</feature>
<feature type="region of interest" description="Disordered" evidence="1">
    <location>
        <begin position="26"/>
        <end position="55"/>
    </location>
</feature>
<keyword evidence="2" id="KW-0732">Signal</keyword>
<dbReference type="Proteomes" id="UP000381693">
    <property type="component" value="Unassembled WGS sequence"/>
</dbReference>
<evidence type="ECO:0000313" key="3">
    <source>
        <dbReference type="EMBL" id="VVM08084.1"/>
    </source>
</evidence>
<dbReference type="EMBL" id="CABFUZ020000220">
    <property type="protein sequence ID" value="VVM08084.1"/>
    <property type="molecule type" value="Genomic_DNA"/>
</dbReference>
<dbReference type="AlphaFoldDB" id="A0A5E6MF17"/>
<dbReference type="PROSITE" id="PS51257">
    <property type="entry name" value="PROKAR_LIPOPROTEIN"/>
    <property type="match status" value="1"/>
</dbReference>
<gene>
    <name evidence="3" type="ORF">MAMC_01975</name>
</gene>
<evidence type="ECO:0000256" key="1">
    <source>
        <dbReference type="SAM" id="MobiDB-lite"/>
    </source>
</evidence>
<name>A0A5E6MF17_9BACT</name>
<organism evidence="3 4">
    <name type="scientific">Methylacidimicrobium cyclopophantes</name>
    <dbReference type="NCBI Taxonomy" id="1041766"/>
    <lineage>
        <taxon>Bacteria</taxon>
        <taxon>Pseudomonadati</taxon>
        <taxon>Verrucomicrobiota</taxon>
        <taxon>Methylacidimicrobium</taxon>
    </lineage>
</organism>